<proteinExistence type="predicted"/>
<evidence type="ECO:0000313" key="2">
    <source>
        <dbReference type="EMBL" id="BDS06590.1"/>
    </source>
</evidence>
<dbReference type="InterPro" id="IPR018958">
    <property type="entry name" value="Knr4/Smi1-like_dom"/>
</dbReference>
<evidence type="ECO:0000259" key="1">
    <source>
        <dbReference type="SMART" id="SM00860"/>
    </source>
</evidence>
<dbReference type="PANTHER" id="PTHR47432">
    <property type="entry name" value="CELL WALL ASSEMBLY REGULATOR SMI1"/>
    <property type="match status" value="1"/>
</dbReference>
<dbReference type="Pfam" id="PF09346">
    <property type="entry name" value="SMI1_KNR4"/>
    <property type="match status" value="1"/>
</dbReference>
<dbReference type="Gene3D" id="3.40.1580.10">
    <property type="entry name" value="SMI1/KNR4-like"/>
    <property type="match status" value="1"/>
</dbReference>
<accession>A0AAT9FKT8</accession>
<dbReference type="SUPFAM" id="SSF160631">
    <property type="entry name" value="SMI1/KNR4-like"/>
    <property type="match status" value="1"/>
</dbReference>
<dbReference type="PANTHER" id="PTHR47432:SF1">
    <property type="entry name" value="CELL WALL ASSEMBLY REGULATOR SMI1"/>
    <property type="match status" value="1"/>
</dbReference>
<name>A0AAT9FKT8_9BACT</name>
<dbReference type="AlphaFoldDB" id="A0AAT9FKT8"/>
<dbReference type="KEGG" id="osu:NT6N_16300"/>
<sequence>MNIFTQWEQLEAWLSDNAPPLLEGLRPGATPTAIAEAEASLGVKFPEDFRTCYLIHDGQDPDTPWLFDASEFLSLERIVEEWTVWKDLLDGGDFTDCESTPDTGVKPDWWNASWIPFTYNGSGDHLCIDLDPTNDGTQGQVIEMWHDMDNRPVVAKSFSEWFSGLVGGVLSGDYVLSEEYDGLIHKDNL</sequence>
<dbReference type="InterPro" id="IPR051873">
    <property type="entry name" value="KNR4/SMI1_regulator"/>
</dbReference>
<feature type="domain" description="Knr4/Smi1-like" evidence="1">
    <location>
        <begin position="28"/>
        <end position="164"/>
    </location>
</feature>
<dbReference type="SMART" id="SM00860">
    <property type="entry name" value="SMI1_KNR4"/>
    <property type="match status" value="1"/>
</dbReference>
<protein>
    <recommendedName>
        <fullName evidence="1">Knr4/Smi1-like domain-containing protein</fullName>
    </recommendedName>
</protein>
<dbReference type="InterPro" id="IPR037883">
    <property type="entry name" value="Knr4/Smi1-like_sf"/>
</dbReference>
<gene>
    <name evidence="2" type="ORF">NT6N_16300</name>
</gene>
<reference evidence="2" key="1">
    <citation type="submission" date="2024-07" db="EMBL/GenBank/DDBJ databases">
        <title>Complete genome sequence of Verrucomicrobiaceae bacterium NT6N.</title>
        <authorList>
            <person name="Huang C."/>
            <person name="Takami H."/>
            <person name="Hamasaki K."/>
        </authorList>
    </citation>
    <scope>NUCLEOTIDE SEQUENCE</scope>
    <source>
        <strain evidence="2">NT6N</strain>
    </source>
</reference>
<dbReference type="EMBL" id="AP026866">
    <property type="protein sequence ID" value="BDS06590.1"/>
    <property type="molecule type" value="Genomic_DNA"/>
</dbReference>
<organism evidence="2">
    <name type="scientific">Oceaniferula spumae</name>
    <dbReference type="NCBI Taxonomy" id="2979115"/>
    <lineage>
        <taxon>Bacteria</taxon>
        <taxon>Pseudomonadati</taxon>
        <taxon>Verrucomicrobiota</taxon>
        <taxon>Verrucomicrobiia</taxon>
        <taxon>Verrucomicrobiales</taxon>
        <taxon>Verrucomicrobiaceae</taxon>
        <taxon>Oceaniferula</taxon>
    </lineage>
</organism>